<comment type="caution">
    <text evidence="1">The sequence shown here is derived from an EMBL/GenBank/DDBJ whole genome shotgun (WGS) entry which is preliminary data.</text>
</comment>
<name>A0A0F9VR04_9ZZZZ</name>
<reference evidence="1" key="1">
    <citation type="journal article" date="2015" name="Nature">
        <title>Complex archaea that bridge the gap between prokaryotes and eukaryotes.</title>
        <authorList>
            <person name="Spang A."/>
            <person name="Saw J.H."/>
            <person name="Jorgensen S.L."/>
            <person name="Zaremba-Niedzwiedzka K."/>
            <person name="Martijn J."/>
            <person name="Lind A.E."/>
            <person name="van Eijk R."/>
            <person name="Schleper C."/>
            <person name="Guy L."/>
            <person name="Ettema T.J."/>
        </authorList>
    </citation>
    <scope>NUCLEOTIDE SEQUENCE</scope>
</reference>
<dbReference type="AlphaFoldDB" id="A0A0F9VR04"/>
<proteinExistence type="predicted"/>
<evidence type="ECO:0000313" key="1">
    <source>
        <dbReference type="EMBL" id="KKN75891.1"/>
    </source>
</evidence>
<protein>
    <submittedName>
        <fullName evidence="1">Uncharacterized protein</fullName>
    </submittedName>
</protein>
<dbReference type="EMBL" id="LAZR01000302">
    <property type="protein sequence ID" value="KKN75891.1"/>
    <property type="molecule type" value="Genomic_DNA"/>
</dbReference>
<gene>
    <name evidence="1" type="ORF">LCGC14_0375990</name>
</gene>
<accession>A0A0F9VR04</accession>
<organism evidence="1">
    <name type="scientific">marine sediment metagenome</name>
    <dbReference type="NCBI Taxonomy" id="412755"/>
    <lineage>
        <taxon>unclassified sequences</taxon>
        <taxon>metagenomes</taxon>
        <taxon>ecological metagenomes</taxon>
    </lineage>
</organism>
<sequence length="68" mass="7935">MSRLKCRTLGNGESFVLGFAVSHYLGCCDCELTHKFTIEPNDKDSVRITMWRDKGKTAQRRRRKKETK</sequence>